<dbReference type="EMBL" id="FNRK01000003">
    <property type="protein sequence ID" value="SEA06376.1"/>
    <property type="molecule type" value="Genomic_DNA"/>
</dbReference>
<proteinExistence type="predicted"/>
<dbReference type="InterPro" id="IPR013321">
    <property type="entry name" value="Arc_rbn_hlx_hlx"/>
</dbReference>
<organism evidence="1 2">
    <name type="scientific">Eubacterium aggregans</name>
    <dbReference type="NCBI Taxonomy" id="81409"/>
    <lineage>
        <taxon>Bacteria</taxon>
        <taxon>Bacillati</taxon>
        <taxon>Bacillota</taxon>
        <taxon>Clostridia</taxon>
        <taxon>Eubacteriales</taxon>
        <taxon>Eubacteriaceae</taxon>
        <taxon>Eubacterium</taxon>
    </lineage>
</organism>
<dbReference type="Gene3D" id="1.10.1220.10">
    <property type="entry name" value="Met repressor-like"/>
    <property type="match status" value="1"/>
</dbReference>
<dbReference type="Pfam" id="PF05534">
    <property type="entry name" value="HicB"/>
    <property type="match status" value="1"/>
</dbReference>
<dbReference type="AlphaFoldDB" id="A0A1H3Y431"/>
<reference evidence="1 2" key="1">
    <citation type="submission" date="2016-10" db="EMBL/GenBank/DDBJ databases">
        <authorList>
            <person name="de Groot N.N."/>
        </authorList>
    </citation>
    <scope>NUCLEOTIDE SEQUENCE [LARGE SCALE GENOMIC DNA]</scope>
    <source>
        <strain evidence="1 2">SR12</strain>
    </source>
</reference>
<protein>
    <submittedName>
        <fullName evidence="1">Predicted nuclease of the RNAse H fold, HicB family</fullName>
    </submittedName>
</protein>
<accession>A0A1H3Y431</accession>
<name>A0A1H3Y431_9FIRM</name>
<dbReference type="STRING" id="81409.SAMN04515656_10356"/>
<keyword evidence="2" id="KW-1185">Reference proteome</keyword>
<dbReference type="SUPFAM" id="SSF47598">
    <property type="entry name" value="Ribbon-helix-helix"/>
    <property type="match status" value="1"/>
</dbReference>
<dbReference type="SUPFAM" id="SSF143100">
    <property type="entry name" value="TTHA1013/TTHA0281-like"/>
    <property type="match status" value="1"/>
</dbReference>
<dbReference type="InterPro" id="IPR008651">
    <property type="entry name" value="Uncharacterised_HicB"/>
</dbReference>
<gene>
    <name evidence="1" type="ORF">SAMN04515656_10356</name>
</gene>
<evidence type="ECO:0000313" key="1">
    <source>
        <dbReference type="EMBL" id="SEA06376.1"/>
    </source>
</evidence>
<dbReference type="Proteomes" id="UP000199394">
    <property type="component" value="Unassembled WGS sequence"/>
</dbReference>
<evidence type="ECO:0000313" key="2">
    <source>
        <dbReference type="Proteomes" id="UP000199394"/>
    </source>
</evidence>
<dbReference type="InterPro" id="IPR010985">
    <property type="entry name" value="Ribbon_hlx_hlx"/>
</dbReference>
<sequence length="155" mass="17804">MSDVIKYKGYMAHVQVSIEDRVMYGKIEGINDLITFEAESLDEIKNEFESAVDDYLEFCQDVGKSPEKTYNGTFNVRIKPELHRSLARLACEKRSSLNKVVEVAIENYLSPDRKERCCEKNGIACDAYVVNRPFEFESFNIASMNESGVNLRRIK</sequence>
<dbReference type="OrthoDB" id="5297106at2"/>
<dbReference type="InterPro" id="IPR035069">
    <property type="entry name" value="TTHA1013/TTHA0281-like"/>
</dbReference>
<dbReference type="RefSeq" id="WP_090304720.1">
    <property type="nucleotide sequence ID" value="NZ_FNRK01000003.1"/>
</dbReference>
<dbReference type="GO" id="GO:0006355">
    <property type="term" value="P:regulation of DNA-templated transcription"/>
    <property type="evidence" value="ECO:0007669"/>
    <property type="project" value="InterPro"/>
</dbReference>